<proteinExistence type="predicted"/>
<gene>
    <name evidence="1" type="ORF">F383_06106</name>
</gene>
<evidence type="ECO:0000313" key="1">
    <source>
        <dbReference type="EMBL" id="KHG19141.1"/>
    </source>
</evidence>
<accession>A0A0B0P6Y7</accession>
<reference evidence="2" key="1">
    <citation type="submission" date="2014-09" db="EMBL/GenBank/DDBJ databases">
        <authorList>
            <person name="Mudge J."/>
            <person name="Ramaraj T."/>
            <person name="Lindquist I.E."/>
            <person name="Bharti A.K."/>
            <person name="Sundararajan A."/>
            <person name="Cameron C.T."/>
            <person name="Woodward J.E."/>
            <person name="May G.D."/>
            <person name="Brubaker C."/>
            <person name="Broadhvest J."/>
            <person name="Wilkins T.A."/>
        </authorList>
    </citation>
    <scope>NUCLEOTIDE SEQUENCE</scope>
    <source>
        <strain evidence="2">cv. AKA8401</strain>
    </source>
</reference>
<evidence type="ECO:0000313" key="2">
    <source>
        <dbReference type="Proteomes" id="UP000032142"/>
    </source>
</evidence>
<organism evidence="1 2">
    <name type="scientific">Gossypium arboreum</name>
    <name type="common">Tree cotton</name>
    <name type="synonym">Gossypium nanking</name>
    <dbReference type="NCBI Taxonomy" id="29729"/>
    <lineage>
        <taxon>Eukaryota</taxon>
        <taxon>Viridiplantae</taxon>
        <taxon>Streptophyta</taxon>
        <taxon>Embryophyta</taxon>
        <taxon>Tracheophyta</taxon>
        <taxon>Spermatophyta</taxon>
        <taxon>Magnoliopsida</taxon>
        <taxon>eudicotyledons</taxon>
        <taxon>Gunneridae</taxon>
        <taxon>Pentapetalae</taxon>
        <taxon>rosids</taxon>
        <taxon>malvids</taxon>
        <taxon>Malvales</taxon>
        <taxon>Malvaceae</taxon>
        <taxon>Malvoideae</taxon>
        <taxon>Gossypium</taxon>
    </lineage>
</organism>
<dbReference type="Proteomes" id="UP000032142">
    <property type="component" value="Unassembled WGS sequence"/>
</dbReference>
<dbReference type="EMBL" id="KN412266">
    <property type="protein sequence ID" value="KHG19141.1"/>
    <property type="molecule type" value="Genomic_DNA"/>
</dbReference>
<name>A0A0B0P6Y7_GOSAR</name>
<sequence>MRMSELAELSPSS</sequence>
<keyword evidence="2" id="KW-1185">Reference proteome</keyword>
<protein>
    <submittedName>
        <fullName evidence="1">Uncharacterized protein</fullName>
    </submittedName>
</protein>